<keyword evidence="3" id="KW-1185">Reference proteome</keyword>
<dbReference type="EMBL" id="JBDIML010000003">
    <property type="protein sequence ID" value="MEN2767581.1"/>
    <property type="molecule type" value="Genomic_DNA"/>
</dbReference>
<proteinExistence type="predicted"/>
<dbReference type="Gene3D" id="3.40.630.30">
    <property type="match status" value="1"/>
</dbReference>
<feature type="domain" description="N-acetyltransferase" evidence="1">
    <location>
        <begin position="3"/>
        <end position="164"/>
    </location>
</feature>
<evidence type="ECO:0000259" key="1">
    <source>
        <dbReference type="PROSITE" id="PS51186"/>
    </source>
</evidence>
<dbReference type="PROSITE" id="PS51186">
    <property type="entry name" value="GNAT"/>
    <property type="match status" value="1"/>
</dbReference>
<evidence type="ECO:0000313" key="3">
    <source>
        <dbReference type="Proteomes" id="UP001444625"/>
    </source>
</evidence>
<protein>
    <submittedName>
        <fullName evidence="2">GNAT family N-acetyltransferase</fullName>
    </submittedName>
</protein>
<dbReference type="Pfam" id="PF00583">
    <property type="entry name" value="Acetyltransf_1"/>
    <property type="match status" value="1"/>
</dbReference>
<dbReference type="SUPFAM" id="SSF55729">
    <property type="entry name" value="Acyl-CoA N-acyltransferases (Nat)"/>
    <property type="match status" value="1"/>
</dbReference>
<dbReference type="InterPro" id="IPR000182">
    <property type="entry name" value="GNAT_dom"/>
</dbReference>
<accession>A0ABU9XIV0</accession>
<reference evidence="2 3" key="1">
    <citation type="submission" date="2024-05" db="EMBL/GenBank/DDBJ databases">
        <authorList>
            <person name="Haq I."/>
            <person name="Ullah Z."/>
            <person name="Ahmad R."/>
            <person name="Li M."/>
            <person name="Tong Y."/>
        </authorList>
    </citation>
    <scope>NUCLEOTIDE SEQUENCE [LARGE SCALE GENOMIC DNA]</scope>
    <source>
        <strain evidence="2 3">16A2E</strain>
    </source>
</reference>
<sequence length="164" mass="18785">MTIKIVKADTSHVEGIAKVCTDATRATYRDIYTDEQIETIIKEFYKPERILKEVSTTTEGWGGYFVAVEDDVVIGAGGGGMIRKDVGEIYVLYLKPDRRNEGIGTYLVHAITEQQKEYHAKEQWVSVQKGNEKGIPFYEAKGFQFQYEETENGYISLRYKRSIH</sequence>
<dbReference type="RefSeq" id="WP_345825052.1">
    <property type="nucleotide sequence ID" value="NZ_JBDIML010000003.1"/>
</dbReference>
<dbReference type="CDD" id="cd04301">
    <property type="entry name" value="NAT_SF"/>
    <property type="match status" value="1"/>
</dbReference>
<gene>
    <name evidence="2" type="ORF">ABC228_10310</name>
</gene>
<dbReference type="InterPro" id="IPR016181">
    <property type="entry name" value="Acyl_CoA_acyltransferase"/>
</dbReference>
<dbReference type="Proteomes" id="UP001444625">
    <property type="component" value="Unassembled WGS sequence"/>
</dbReference>
<evidence type="ECO:0000313" key="2">
    <source>
        <dbReference type="EMBL" id="MEN2767581.1"/>
    </source>
</evidence>
<name>A0ABU9XIV0_9BACI</name>
<organism evidence="2 3">
    <name type="scientific">Ornithinibacillus xuwenensis</name>
    <dbReference type="NCBI Taxonomy" id="3144668"/>
    <lineage>
        <taxon>Bacteria</taxon>
        <taxon>Bacillati</taxon>
        <taxon>Bacillota</taxon>
        <taxon>Bacilli</taxon>
        <taxon>Bacillales</taxon>
        <taxon>Bacillaceae</taxon>
        <taxon>Ornithinibacillus</taxon>
    </lineage>
</organism>
<comment type="caution">
    <text evidence="2">The sequence shown here is derived from an EMBL/GenBank/DDBJ whole genome shotgun (WGS) entry which is preliminary data.</text>
</comment>